<evidence type="ECO:0000256" key="4">
    <source>
        <dbReference type="ARBA" id="ARBA00022989"/>
    </source>
</evidence>
<evidence type="ECO:0000256" key="7">
    <source>
        <dbReference type="SAM" id="SignalP"/>
    </source>
</evidence>
<name>A0A2R8CH76_9GAMM</name>
<keyword evidence="2" id="KW-1003">Cell membrane</keyword>
<sequence>MSSTLLLSMAAFALAASLTPGPVNIMALSAGLNHGFRQSLRHVTGASIGFTLLLVLVGLGLQSLFQQVPLTGVILRWVGVAFLLYMATILIMSTGREVATVPATAPSFWHGALMQWLNPKAWVASAAAISAYTRDGFGIAVLAILFFILCYVSITTWAAMGSWLGTRLTRPHHLRRLNRIMAALLMASALAMGLMSPGGTAVGLPPSAA</sequence>
<keyword evidence="9" id="KW-1185">Reference proteome</keyword>
<gene>
    <name evidence="8" type="primary">eamB_1</name>
    <name evidence="8" type="ORF">KSP9073_00229</name>
</gene>
<evidence type="ECO:0000313" key="9">
    <source>
        <dbReference type="Proteomes" id="UP000244934"/>
    </source>
</evidence>
<feature type="transmembrane region" description="Helical" evidence="6">
    <location>
        <begin position="73"/>
        <end position="92"/>
    </location>
</feature>
<evidence type="ECO:0000313" key="8">
    <source>
        <dbReference type="EMBL" id="SPJ32229.1"/>
    </source>
</evidence>
<dbReference type="GO" id="GO:0005886">
    <property type="term" value="C:plasma membrane"/>
    <property type="evidence" value="ECO:0007669"/>
    <property type="project" value="UniProtKB-SubCell"/>
</dbReference>
<accession>A0A2R8CH76</accession>
<feature type="chain" id="PRO_5015305423" evidence="7">
    <location>
        <begin position="16"/>
        <end position="209"/>
    </location>
</feature>
<dbReference type="PANTHER" id="PTHR30086">
    <property type="entry name" value="ARGININE EXPORTER PROTEIN ARGO"/>
    <property type="match status" value="1"/>
</dbReference>
<dbReference type="RefSeq" id="WP_243409063.1">
    <property type="nucleotide sequence ID" value="NZ_ONZI01000001.1"/>
</dbReference>
<dbReference type="GO" id="GO:0033228">
    <property type="term" value="P:cysteine export across plasma membrane"/>
    <property type="evidence" value="ECO:0007669"/>
    <property type="project" value="TreeGrafter"/>
</dbReference>
<proteinExistence type="predicted"/>
<feature type="transmembrane region" description="Helical" evidence="6">
    <location>
        <begin position="180"/>
        <end position="204"/>
    </location>
</feature>
<dbReference type="PANTHER" id="PTHR30086:SF20">
    <property type="entry name" value="ARGININE EXPORTER PROTEIN ARGO-RELATED"/>
    <property type="match status" value="1"/>
</dbReference>
<evidence type="ECO:0000256" key="1">
    <source>
        <dbReference type="ARBA" id="ARBA00004651"/>
    </source>
</evidence>
<dbReference type="Proteomes" id="UP000244934">
    <property type="component" value="Unassembled WGS sequence"/>
</dbReference>
<feature type="transmembrane region" description="Helical" evidence="6">
    <location>
        <begin position="137"/>
        <end position="159"/>
    </location>
</feature>
<evidence type="ECO:0000256" key="6">
    <source>
        <dbReference type="SAM" id="Phobius"/>
    </source>
</evidence>
<dbReference type="GO" id="GO:0015171">
    <property type="term" value="F:amino acid transmembrane transporter activity"/>
    <property type="evidence" value="ECO:0007669"/>
    <property type="project" value="TreeGrafter"/>
</dbReference>
<keyword evidence="3 6" id="KW-0812">Transmembrane</keyword>
<feature type="signal peptide" evidence="7">
    <location>
        <begin position="1"/>
        <end position="15"/>
    </location>
</feature>
<keyword evidence="5 6" id="KW-0472">Membrane</keyword>
<protein>
    <submittedName>
        <fullName evidence="8">Cysteine/O-acetylserine efflux protein</fullName>
    </submittedName>
</protein>
<evidence type="ECO:0000256" key="3">
    <source>
        <dbReference type="ARBA" id="ARBA00022692"/>
    </source>
</evidence>
<feature type="transmembrane region" description="Helical" evidence="6">
    <location>
        <begin position="43"/>
        <end position="61"/>
    </location>
</feature>
<comment type="subcellular location">
    <subcellularLocation>
        <location evidence="1">Cell membrane</location>
        <topology evidence="1">Multi-pass membrane protein</topology>
    </subcellularLocation>
</comment>
<dbReference type="EMBL" id="ONZI01000001">
    <property type="protein sequence ID" value="SPJ32229.1"/>
    <property type="molecule type" value="Genomic_DNA"/>
</dbReference>
<dbReference type="Pfam" id="PF01810">
    <property type="entry name" value="LysE"/>
    <property type="match status" value="1"/>
</dbReference>
<dbReference type="InterPro" id="IPR001123">
    <property type="entry name" value="LeuE-type"/>
</dbReference>
<organism evidence="8 9">
    <name type="scientific">Kushneria phyllosphaerae</name>
    <dbReference type="NCBI Taxonomy" id="2100822"/>
    <lineage>
        <taxon>Bacteria</taxon>
        <taxon>Pseudomonadati</taxon>
        <taxon>Pseudomonadota</taxon>
        <taxon>Gammaproteobacteria</taxon>
        <taxon>Oceanospirillales</taxon>
        <taxon>Halomonadaceae</taxon>
        <taxon>Kushneria</taxon>
    </lineage>
</organism>
<keyword evidence="4 6" id="KW-1133">Transmembrane helix</keyword>
<evidence type="ECO:0000256" key="2">
    <source>
        <dbReference type="ARBA" id="ARBA00022475"/>
    </source>
</evidence>
<keyword evidence="7" id="KW-0732">Signal</keyword>
<reference evidence="9" key="1">
    <citation type="submission" date="2018-03" db="EMBL/GenBank/DDBJ databases">
        <authorList>
            <person name="Navarro De La Torre S."/>
        </authorList>
    </citation>
    <scope>NUCLEOTIDE SEQUENCE [LARGE SCALE GENOMIC DNA]</scope>
    <source>
        <strain evidence="9">EAod3</strain>
    </source>
</reference>
<evidence type="ECO:0000256" key="5">
    <source>
        <dbReference type="ARBA" id="ARBA00023136"/>
    </source>
</evidence>
<dbReference type="AlphaFoldDB" id="A0A2R8CH76"/>